<name>A7E8U5_SCLS1</name>
<gene>
    <name evidence="1" type="ORF">SS1G_01723</name>
</gene>
<dbReference type="EMBL" id="CH476622">
    <property type="protein sequence ID" value="EDN96797.1"/>
    <property type="molecule type" value="Genomic_DNA"/>
</dbReference>
<dbReference type="Proteomes" id="UP000001312">
    <property type="component" value="Unassembled WGS sequence"/>
</dbReference>
<dbReference type="InParanoid" id="A7E8U5"/>
<dbReference type="RefSeq" id="XP_001597529.1">
    <property type="nucleotide sequence ID" value="XM_001597479.1"/>
</dbReference>
<evidence type="ECO:0000313" key="2">
    <source>
        <dbReference type="Proteomes" id="UP000001312"/>
    </source>
</evidence>
<protein>
    <submittedName>
        <fullName evidence="1">Uncharacterized protein</fullName>
    </submittedName>
</protein>
<organism evidence="1 2">
    <name type="scientific">Sclerotinia sclerotiorum (strain ATCC 18683 / 1980 / Ss-1)</name>
    <name type="common">White mold</name>
    <name type="synonym">Whetzelinia sclerotiorum</name>
    <dbReference type="NCBI Taxonomy" id="665079"/>
    <lineage>
        <taxon>Eukaryota</taxon>
        <taxon>Fungi</taxon>
        <taxon>Dikarya</taxon>
        <taxon>Ascomycota</taxon>
        <taxon>Pezizomycotina</taxon>
        <taxon>Leotiomycetes</taxon>
        <taxon>Helotiales</taxon>
        <taxon>Sclerotiniaceae</taxon>
        <taxon>Sclerotinia</taxon>
    </lineage>
</organism>
<dbReference type="HOGENOM" id="CLU_2159920_0_0_1"/>
<dbReference type="GeneID" id="5493394"/>
<dbReference type="KEGG" id="ssl:SS1G_01723"/>
<dbReference type="AlphaFoldDB" id="A7E8U5"/>
<reference evidence="2" key="1">
    <citation type="journal article" date="2011" name="PLoS Genet.">
        <title>Genomic analysis of the necrotrophic fungal pathogens Sclerotinia sclerotiorum and Botrytis cinerea.</title>
        <authorList>
            <person name="Amselem J."/>
            <person name="Cuomo C.A."/>
            <person name="van Kan J.A."/>
            <person name="Viaud M."/>
            <person name="Benito E.P."/>
            <person name="Couloux A."/>
            <person name="Coutinho P.M."/>
            <person name="de Vries R.P."/>
            <person name="Dyer P.S."/>
            <person name="Fillinger S."/>
            <person name="Fournier E."/>
            <person name="Gout L."/>
            <person name="Hahn M."/>
            <person name="Kohn L."/>
            <person name="Lapalu N."/>
            <person name="Plummer K.M."/>
            <person name="Pradier J.M."/>
            <person name="Quevillon E."/>
            <person name="Sharon A."/>
            <person name="Simon A."/>
            <person name="ten Have A."/>
            <person name="Tudzynski B."/>
            <person name="Tudzynski P."/>
            <person name="Wincker P."/>
            <person name="Andrew M."/>
            <person name="Anthouard V."/>
            <person name="Beever R.E."/>
            <person name="Beffa R."/>
            <person name="Benoit I."/>
            <person name="Bouzid O."/>
            <person name="Brault B."/>
            <person name="Chen Z."/>
            <person name="Choquer M."/>
            <person name="Collemare J."/>
            <person name="Cotton P."/>
            <person name="Danchin E.G."/>
            <person name="Da Silva C."/>
            <person name="Gautier A."/>
            <person name="Giraud C."/>
            <person name="Giraud T."/>
            <person name="Gonzalez C."/>
            <person name="Grossetete S."/>
            <person name="Guldener U."/>
            <person name="Henrissat B."/>
            <person name="Howlett B.J."/>
            <person name="Kodira C."/>
            <person name="Kretschmer M."/>
            <person name="Lappartient A."/>
            <person name="Leroch M."/>
            <person name="Levis C."/>
            <person name="Mauceli E."/>
            <person name="Neuveglise C."/>
            <person name="Oeser B."/>
            <person name="Pearson M."/>
            <person name="Poulain J."/>
            <person name="Poussereau N."/>
            <person name="Quesneville H."/>
            <person name="Rascle C."/>
            <person name="Schumacher J."/>
            <person name="Segurens B."/>
            <person name="Sexton A."/>
            <person name="Silva E."/>
            <person name="Sirven C."/>
            <person name="Soanes D.M."/>
            <person name="Talbot N.J."/>
            <person name="Templeton M."/>
            <person name="Yandava C."/>
            <person name="Yarden O."/>
            <person name="Zeng Q."/>
            <person name="Rollins J.A."/>
            <person name="Lebrun M.H."/>
            <person name="Dickman M."/>
        </authorList>
    </citation>
    <scope>NUCLEOTIDE SEQUENCE [LARGE SCALE GENOMIC DNA]</scope>
    <source>
        <strain evidence="2">ATCC 18683 / 1980 / Ss-1</strain>
    </source>
</reference>
<keyword evidence="2" id="KW-1185">Reference proteome</keyword>
<accession>A7E8U5</accession>
<proteinExistence type="predicted"/>
<evidence type="ECO:0000313" key="1">
    <source>
        <dbReference type="EMBL" id="EDN96797.1"/>
    </source>
</evidence>
<sequence>MASSRSQGEKETCEVVTIQSNRNQFPSKAEKQQSIALAQISVSSLGTSSSNFRRFNLSHYCIAASDFTLKYLTYLKGPKHNIKGALKKEAQAKRFRKGNSSIYARAFLPFF</sequence>